<dbReference type="EMBL" id="BIFS01000001">
    <property type="protein sequence ID" value="GCE20847.1"/>
    <property type="molecule type" value="Genomic_DNA"/>
</dbReference>
<evidence type="ECO:0000256" key="1">
    <source>
        <dbReference type="ARBA" id="ARBA00023125"/>
    </source>
</evidence>
<dbReference type="InterPro" id="IPR011051">
    <property type="entry name" value="RmlC_Cupin_sf"/>
</dbReference>
<dbReference type="CDD" id="cd00093">
    <property type="entry name" value="HTH_XRE"/>
    <property type="match status" value="1"/>
</dbReference>
<organism evidence="3 4">
    <name type="scientific">Dictyobacter kobayashii</name>
    <dbReference type="NCBI Taxonomy" id="2014872"/>
    <lineage>
        <taxon>Bacteria</taxon>
        <taxon>Bacillati</taxon>
        <taxon>Chloroflexota</taxon>
        <taxon>Ktedonobacteria</taxon>
        <taxon>Ktedonobacterales</taxon>
        <taxon>Dictyobacteraceae</taxon>
        <taxon>Dictyobacter</taxon>
    </lineage>
</organism>
<reference evidence="4" key="1">
    <citation type="submission" date="2018-12" db="EMBL/GenBank/DDBJ databases">
        <title>Tengunoibacter tsumagoiensis gen. nov., sp. nov., Dictyobacter kobayashii sp. nov., D. alpinus sp. nov., and D. joshuensis sp. nov. and description of Dictyobacteraceae fam. nov. within the order Ktedonobacterales isolated from Tengu-no-mugimeshi.</title>
        <authorList>
            <person name="Wang C.M."/>
            <person name="Zheng Y."/>
            <person name="Sakai Y."/>
            <person name="Toyoda A."/>
            <person name="Minakuchi Y."/>
            <person name="Abe K."/>
            <person name="Yokota A."/>
            <person name="Yabe S."/>
        </authorList>
    </citation>
    <scope>NUCLEOTIDE SEQUENCE [LARGE SCALE GENOMIC DNA]</scope>
    <source>
        <strain evidence="4">Uno11</strain>
    </source>
</reference>
<dbReference type="GO" id="GO:0005829">
    <property type="term" value="C:cytosol"/>
    <property type="evidence" value="ECO:0007669"/>
    <property type="project" value="TreeGrafter"/>
</dbReference>
<dbReference type="CDD" id="cd02209">
    <property type="entry name" value="cupin_XRE_C"/>
    <property type="match status" value="1"/>
</dbReference>
<dbReference type="Pfam" id="PF07883">
    <property type="entry name" value="Cupin_2"/>
    <property type="match status" value="1"/>
</dbReference>
<keyword evidence="4" id="KW-1185">Reference proteome</keyword>
<dbReference type="RefSeq" id="WP_126552444.1">
    <property type="nucleotide sequence ID" value="NZ_BIFS01000001.1"/>
</dbReference>
<comment type="caution">
    <text evidence="3">The sequence shown here is derived from an EMBL/GenBank/DDBJ whole genome shotgun (WGS) entry which is preliminary data.</text>
</comment>
<accession>A0A402ANZ3</accession>
<dbReference type="OrthoDB" id="71913at2"/>
<dbReference type="PROSITE" id="PS50943">
    <property type="entry name" value="HTH_CROC1"/>
    <property type="match status" value="1"/>
</dbReference>
<proteinExistence type="predicted"/>
<dbReference type="InterPro" id="IPR050807">
    <property type="entry name" value="TransReg_Diox_bact_type"/>
</dbReference>
<dbReference type="SMART" id="SM00530">
    <property type="entry name" value="HTH_XRE"/>
    <property type="match status" value="1"/>
</dbReference>
<dbReference type="PANTHER" id="PTHR46797">
    <property type="entry name" value="HTH-TYPE TRANSCRIPTIONAL REGULATOR"/>
    <property type="match status" value="1"/>
</dbReference>
<dbReference type="SUPFAM" id="SSF51182">
    <property type="entry name" value="RmlC-like cupins"/>
    <property type="match status" value="1"/>
</dbReference>
<dbReference type="GO" id="GO:0003700">
    <property type="term" value="F:DNA-binding transcription factor activity"/>
    <property type="evidence" value="ECO:0007669"/>
    <property type="project" value="TreeGrafter"/>
</dbReference>
<dbReference type="Pfam" id="PF01381">
    <property type="entry name" value="HTH_3"/>
    <property type="match status" value="1"/>
</dbReference>
<evidence type="ECO:0000313" key="3">
    <source>
        <dbReference type="EMBL" id="GCE20847.1"/>
    </source>
</evidence>
<dbReference type="InterPro" id="IPR014710">
    <property type="entry name" value="RmlC-like_jellyroll"/>
</dbReference>
<dbReference type="Proteomes" id="UP000287188">
    <property type="component" value="Unassembled WGS sequence"/>
</dbReference>
<dbReference type="InterPro" id="IPR013096">
    <property type="entry name" value="Cupin_2"/>
</dbReference>
<feature type="domain" description="HTH cro/C1-type" evidence="2">
    <location>
        <begin position="21"/>
        <end position="75"/>
    </location>
</feature>
<keyword evidence="1" id="KW-0238">DNA-binding</keyword>
<dbReference type="GO" id="GO:0003677">
    <property type="term" value="F:DNA binding"/>
    <property type="evidence" value="ECO:0007669"/>
    <property type="project" value="UniProtKB-KW"/>
</dbReference>
<dbReference type="InterPro" id="IPR010982">
    <property type="entry name" value="Lambda_DNA-bd_dom_sf"/>
</dbReference>
<dbReference type="Gene3D" id="2.60.120.10">
    <property type="entry name" value="Jelly Rolls"/>
    <property type="match status" value="1"/>
</dbReference>
<dbReference type="Gene3D" id="1.10.260.40">
    <property type="entry name" value="lambda repressor-like DNA-binding domains"/>
    <property type="match status" value="1"/>
</dbReference>
<protein>
    <recommendedName>
        <fullName evidence="2">HTH cro/C1-type domain-containing protein</fullName>
    </recommendedName>
</protein>
<name>A0A402ANZ3_9CHLR</name>
<gene>
    <name evidence="3" type="ORF">KDK_46470</name>
</gene>
<dbReference type="InterPro" id="IPR001387">
    <property type="entry name" value="Cro/C1-type_HTH"/>
</dbReference>
<dbReference type="AlphaFoldDB" id="A0A402ANZ3"/>
<evidence type="ECO:0000313" key="4">
    <source>
        <dbReference type="Proteomes" id="UP000287188"/>
    </source>
</evidence>
<dbReference type="SUPFAM" id="SSF47413">
    <property type="entry name" value="lambda repressor-like DNA-binding domains"/>
    <property type="match status" value="1"/>
</dbReference>
<evidence type="ECO:0000259" key="2">
    <source>
        <dbReference type="PROSITE" id="PS50943"/>
    </source>
</evidence>
<dbReference type="PANTHER" id="PTHR46797:SF1">
    <property type="entry name" value="METHYLPHOSPHONATE SYNTHASE"/>
    <property type="match status" value="1"/>
</dbReference>
<sequence length="203" mass="22339">MDAPTPRLASGLDLTDLGTRIRSERLLRHLSLEVLSSRSGVSSSMLSDIERGRKVPSVLVLDSIATALGTSLARLLEEEQQAKVIVLRHREQEVVQDPSGWERRILSPVLPGVEFEFMRTTISPGVDAGVFLAHATGSREYVAIEEGTLRLTLNGTVYLLQAGDSVYYAGDCQHAFANPGEKPCTYYLVMEIPPSPVPHVYHR</sequence>